<dbReference type="STRING" id="101091.A0A1C7NCY3"/>
<keyword evidence="2" id="KW-0645">Protease</keyword>
<dbReference type="PANTHER" id="PTHR11731:SF193">
    <property type="entry name" value="DIPEPTIDYL PEPTIDASE 9"/>
    <property type="match status" value="1"/>
</dbReference>
<dbReference type="InterPro" id="IPR001375">
    <property type="entry name" value="Peptidase_S9_cat"/>
</dbReference>
<sequence>MAYSWDYIRSQVRQFRSNLHSIYPIQVWTMTKDFRIHNRVLFYLSNNRDPNTITPTAQLQLYKIDLMQLDHLNQDSPSERDYLHSLWATCSVLKSKMAIPGLELYGENDCLHRSSITCFDIVHNTMLFTWREEHYVIPDITQKMIPKLISSADNRSNLKLGGQYTHLVAFVRDRDLWMVDLEGNETQLTFCCLNTDDPTVSCGTAEYMMQEEFHRLTGYYWCPSTTGMECIAYLETSELAVEQIYMTKSTLTHAPTHPSQLISGQEAMFHLTDTIELADTVRYPRPGKSNAKSDIKLVTFRWVDGQIERCHRQLWGQDRIQAQFPWMEYIVRFGWLSDGQRLWLQLLSRDQKRTAVICLAASQFTTAPGTTERTEIEVVWEETSTSWINVTDAFYFMSTTDKEGIQLIWSSERDNGYRHLYLVTKQPLQPSQIRPLTTGEWCCVDRSLYVDEIRSLVYFSAKCHSPLETHFYVISLHEPSTPCRLTQIGFSHQVTMDSPDYFIDTFSSLHSPPVTLIRKIDHQPQVALLMPIPLASLQEKMERPPSPPSSAIQESLYDNEFLLQEKPLYPHLPLTRIESNGDIFQFMTSDGILLYGCLYKPKNYEPGQSYPTLLHIYGGPKTQLVTNEFRFPRLMRYLMSAHFDFAVVVIDSRGSSDRGLGFESHLQSRLGQVELRDQLEGLEYLERTRFGAIPHGQDPLRPVIDMDRLAITGWSYGGYLSLMALAHYPDRFKMAIAGAPVTQWELYDAAYTERYMGLPQENPIAYQQSNVLSYVPQFPDDEHRLLIVHGLIDENVHFRNTEQLVSELIKHNKPHYLQVYPTEKHGLRHASVNEHFETLMFYWLKNYL</sequence>
<gene>
    <name evidence="6" type="primary">DPP9</name>
    <name evidence="6" type="ORF">A0J61_05056</name>
</gene>
<proteinExistence type="inferred from homology"/>
<keyword evidence="2" id="KW-0031">Aminopeptidase</keyword>
<dbReference type="InterPro" id="IPR002469">
    <property type="entry name" value="Peptidase_S9B_N"/>
</dbReference>
<name>A0A1C7NCY3_9FUNG</name>
<dbReference type="EMBL" id="LUGH01000263">
    <property type="protein sequence ID" value="OBZ86888.1"/>
    <property type="molecule type" value="Genomic_DNA"/>
</dbReference>
<evidence type="ECO:0000256" key="3">
    <source>
        <dbReference type="ARBA" id="ARBA00022825"/>
    </source>
</evidence>
<dbReference type="PANTHER" id="PTHR11731">
    <property type="entry name" value="PROTEASE FAMILY S9B,C DIPEPTIDYL-PEPTIDASE IV-RELATED"/>
    <property type="match status" value="1"/>
</dbReference>
<keyword evidence="3" id="KW-0720">Serine protease</keyword>
<dbReference type="InterPro" id="IPR050278">
    <property type="entry name" value="Serine_Prot_S9B/DPPIV"/>
</dbReference>
<keyword evidence="2" id="KW-0378">Hydrolase</keyword>
<dbReference type="AlphaFoldDB" id="A0A1C7NCY3"/>
<dbReference type="GO" id="GO:0008239">
    <property type="term" value="F:dipeptidyl-peptidase activity"/>
    <property type="evidence" value="ECO:0007669"/>
    <property type="project" value="TreeGrafter"/>
</dbReference>
<evidence type="ECO:0000256" key="2">
    <source>
        <dbReference type="ARBA" id="ARBA00022438"/>
    </source>
</evidence>
<protein>
    <submittedName>
        <fullName evidence="6">Dipeptidyl peptidase 9</fullName>
    </submittedName>
</protein>
<comment type="caution">
    <text evidence="6">The sequence shown here is derived from an EMBL/GenBank/DDBJ whole genome shotgun (WGS) entry which is preliminary data.</text>
</comment>
<evidence type="ECO:0000313" key="6">
    <source>
        <dbReference type="EMBL" id="OBZ86888.1"/>
    </source>
</evidence>
<feature type="domain" description="Dipeptidylpeptidase IV N-terminal" evidence="5">
    <location>
        <begin position="133"/>
        <end position="513"/>
    </location>
</feature>
<evidence type="ECO:0000313" key="7">
    <source>
        <dbReference type="Proteomes" id="UP000093000"/>
    </source>
</evidence>
<dbReference type="SUPFAM" id="SSF53474">
    <property type="entry name" value="alpha/beta-Hydrolases"/>
    <property type="match status" value="1"/>
</dbReference>
<feature type="domain" description="Peptidase S9 prolyl oligopeptidase catalytic" evidence="4">
    <location>
        <begin position="640"/>
        <end position="848"/>
    </location>
</feature>
<dbReference type="InParanoid" id="A0A1C7NCY3"/>
<evidence type="ECO:0000259" key="5">
    <source>
        <dbReference type="Pfam" id="PF00930"/>
    </source>
</evidence>
<dbReference type="GO" id="GO:0006508">
    <property type="term" value="P:proteolysis"/>
    <property type="evidence" value="ECO:0007669"/>
    <property type="project" value="InterPro"/>
</dbReference>
<dbReference type="GO" id="GO:0008236">
    <property type="term" value="F:serine-type peptidase activity"/>
    <property type="evidence" value="ECO:0007669"/>
    <property type="project" value="UniProtKB-KW"/>
</dbReference>
<dbReference type="Gene3D" id="2.140.10.30">
    <property type="entry name" value="Dipeptidylpeptidase IV, N-terminal domain"/>
    <property type="match status" value="1"/>
</dbReference>
<accession>A0A1C7NCY3</accession>
<dbReference type="InterPro" id="IPR029058">
    <property type="entry name" value="AB_hydrolase_fold"/>
</dbReference>
<keyword evidence="7" id="KW-1185">Reference proteome</keyword>
<dbReference type="Pfam" id="PF00930">
    <property type="entry name" value="DPPIV_N"/>
    <property type="match status" value="1"/>
</dbReference>
<dbReference type="SUPFAM" id="SSF82171">
    <property type="entry name" value="DPP6 N-terminal domain-like"/>
    <property type="match status" value="1"/>
</dbReference>
<organism evidence="6 7">
    <name type="scientific">Choanephora cucurbitarum</name>
    <dbReference type="NCBI Taxonomy" id="101091"/>
    <lineage>
        <taxon>Eukaryota</taxon>
        <taxon>Fungi</taxon>
        <taxon>Fungi incertae sedis</taxon>
        <taxon>Mucoromycota</taxon>
        <taxon>Mucoromycotina</taxon>
        <taxon>Mucoromycetes</taxon>
        <taxon>Mucorales</taxon>
        <taxon>Mucorineae</taxon>
        <taxon>Choanephoraceae</taxon>
        <taxon>Choanephoroideae</taxon>
        <taxon>Choanephora</taxon>
    </lineage>
</organism>
<evidence type="ECO:0000259" key="4">
    <source>
        <dbReference type="Pfam" id="PF00326"/>
    </source>
</evidence>
<dbReference type="Pfam" id="PF00326">
    <property type="entry name" value="Peptidase_S9"/>
    <property type="match status" value="1"/>
</dbReference>
<dbReference type="GO" id="GO:0004177">
    <property type="term" value="F:aminopeptidase activity"/>
    <property type="evidence" value="ECO:0007669"/>
    <property type="project" value="UniProtKB-KW"/>
</dbReference>
<reference evidence="6 7" key="1">
    <citation type="submission" date="2016-03" db="EMBL/GenBank/DDBJ databases">
        <title>Choanephora cucurbitarum.</title>
        <authorList>
            <person name="Min B."/>
            <person name="Park H."/>
            <person name="Park J.-H."/>
            <person name="Shin H.-D."/>
            <person name="Choi I.-G."/>
        </authorList>
    </citation>
    <scope>NUCLEOTIDE SEQUENCE [LARGE SCALE GENOMIC DNA]</scope>
    <source>
        <strain evidence="6 7">KUS-F28377</strain>
    </source>
</reference>
<dbReference type="OrthoDB" id="16520at2759"/>
<comment type="similarity">
    <text evidence="1">Belongs to the peptidase S9B family.</text>
</comment>
<dbReference type="Proteomes" id="UP000093000">
    <property type="component" value="Unassembled WGS sequence"/>
</dbReference>
<evidence type="ECO:0000256" key="1">
    <source>
        <dbReference type="ARBA" id="ARBA00006150"/>
    </source>
</evidence>
<dbReference type="Gene3D" id="3.40.50.1820">
    <property type="entry name" value="alpha/beta hydrolase"/>
    <property type="match status" value="1"/>
</dbReference>